<dbReference type="PANTHER" id="PTHR21064:SF6">
    <property type="entry name" value="AMINOGLYCOSIDE PHOSPHOTRANSFERASE DOMAIN-CONTAINING PROTEIN"/>
    <property type="match status" value="1"/>
</dbReference>
<dbReference type="Pfam" id="PF01636">
    <property type="entry name" value="APH"/>
    <property type="match status" value="1"/>
</dbReference>
<dbReference type="SUPFAM" id="SSF56112">
    <property type="entry name" value="Protein kinase-like (PK-like)"/>
    <property type="match status" value="1"/>
</dbReference>
<evidence type="ECO:0000313" key="3">
    <source>
        <dbReference type="EMBL" id="NGM83176.1"/>
    </source>
</evidence>
<reference evidence="3 4" key="1">
    <citation type="submission" date="2020-02" db="EMBL/GenBank/DDBJ databases">
        <authorList>
            <person name="Gao J."/>
            <person name="Sun J."/>
        </authorList>
    </citation>
    <scope>NUCLEOTIDE SEQUENCE [LARGE SCALE GENOMIC DNA]</scope>
    <source>
        <strain evidence="3 4">7124</strain>
    </source>
</reference>
<comment type="similarity">
    <text evidence="1">Belongs to the pseudomonas-type ThrB family.</text>
</comment>
<keyword evidence="3" id="KW-0808">Transferase</keyword>
<feature type="domain" description="Aminoglycoside phosphotransferase" evidence="2">
    <location>
        <begin position="37"/>
        <end position="266"/>
    </location>
</feature>
<proteinExistence type="inferred from homology"/>
<dbReference type="RefSeq" id="WP_165098359.1">
    <property type="nucleotide sequence ID" value="NZ_JAAKGU010000005.1"/>
</dbReference>
<dbReference type="GO" id="GO:0019202">
    <property type="term" value="F:amino acid kinase activity"/>
    <property type="evidence" value="ECO:0007669"/>
    <property type="project" value="TreeGrafter"/>
</dbReference>
<evidence type="ECO:0000256" key="1">
    <source>
        <dbReference type="ARBA" id="ARBA00038240"/>
    </source>
</evidence>
<protein>
    <submittedName>
        <fullName evidence="3">Phosphotransferase</fullName>
    </submittedName>
</protein>
<organism evidence="3 4">
    <name type="scientific">Paenibacillus apii</name>
    <dbReference type="NCBI Taxonomy" id="1850370"/>
    <lineage>
        <taxon>Bacteria</taxon>
        <taxon>Bacillati</taxon>
        <taxon>Bacillota</taxon>
        <taxon>Bacilli</taxon>
        <taxon>Bacillales</taxon>
        <taxon>Paenibacillaceae</taxon>
        <taxon>Paenibacillus</taxon>
    </lineage>
</organism>
<sequence>MMSLRNMVRGLEYDAPAKQLIALWEHDAGTLKFWRASSNFVYMFELNGERRFLRFIHEEDNTINNIRAELDFMLFLLSQGYPAVAPVRSTNGDLIETISTKDGLYYGVVFEQAKGRQLPLEEMSDIHYEQWGQSLAALHLISEQYRPPAVEYRSWRDALNFVSSVLERYPGETGLRQELERLRRELSELPTGKGHTGFIHYDFETDNIFYNDELARYCAIDFDDSMHHWFMMDVAAAISDLYEQEDEEARGKIGQFLAGYRSVKPLDEQYTSDPFIFQKFSDLYMFARLLRSIEGMDDSSTPEWAVRLKDRLLGFCDRIRERYRTASESVPIDSNN</sequence>
<dbReference type="InterPro" id="IPR050249">
    <property type="entry name" value="Pseudomonas-type_ThrB"/>
</dbReference>
<gene>
    <name evidence="3" type="ORF">G5B47_12200</name>
</gene>
<dbReference type="Gene3D" id="3.90.1200.10">
    <property type="match status" value="1"/>
</dbReference>
<name>A0A6M1PIZ9_9BACL</name>
<comment type="caution">
    <text evidence="3">The sequence shown here is derived from an EMBL/GenBank/DDBJ whole genome shotgun (WGS) entry which is preliminary data.</text>
</comment>
<dbReference type="Proteomes" id="UP000480151">
    <property type="component" value="Unassembled WGS sequence"/>
</dbReference>
<keyword evidence="4" id="KW-1185">Reference proteome</keyword>
<dbReference type="EMBL" id="JAAKGU010000005">
    <property type="protein sequence ID" value="NGM83176.1"/>
    <property type="molecule type" value="Genomic_DNA"/>
</dbReference>
<evidence type="ECO:0000313" key="4">
    <source>
        <dbReference type="Proteomes" id="UP000480151"/>
    </source>
</evidence>
<accession>A0A6M1PIZ9</accession>
<dbReference type="InterPro" id="IPR011009">
    <property type="entry name" value="Kinase-like_dom_sf"/>
</dbReference>
<dbReference type="PANTHER" id="PTHR21064">
    <property type="entry name" value="AMINOGLYCOSIDE PHOSPHOTRANSFERASE DOMAIN-CONTAINING PROTEIN-RELATED"/>
    <property type="match status" value="1"/>
</dbReference>
<dbReference type="InterPro" id="IPR002575">
    <property type="entry name" value="Aminoglycoside_PTrfase"/>
</dbReference>
<evidence type="ECO:0000259" key="2">
    <source>
        <dbReference type="Pfam" id="PF01636"/>
    </source>
</evidence>
<dbReference type="AlphaFoldDB" id="A0A6M1PIZ9"/>